<dbReference type="EMBL" id="LFZO01001718">
    <property type="protein sequence ID" value="KXS93324.1"/>
    <property type="molecule type" value="Genomic_DNA"/>
</dbReference>
<keyword evidence="2" id="KW-1185">Reference proteome</keyword>
<comment type="caution">
    <text evidence="1">The sequence shown here is derived from an EMBL/GenBank/DDBJ whole genome shotgun (WGS) entry which is preliminary data.</text>
</comment>
<gene>
    <name evidence="1" type="ORF">AC579_3951</name>
</gene>
<accession>A0A139GT07</accession>
<evidence type="ECO:0000313" key="2">
    <source>
        <dbReference type="Proteomes" id="UP000073492"/>
    </source>
</evidence>
<sequence length="267" mass="29819">MAPQDAIVKTRRKVWDTDDEDQIQGKRIDARTQACDPIATSCTPQNEIMRQPYTEDEDGMPLAEGGREQIDARVRENQTIATPVRNSRDECQAATEHLRFEDEEDISLSKRRRRAAGTFQSPRQNNMPLWSRRRKVVDYNEDSPLETPTPIKEDLLGVSPARRKMGASGRGRKEKASATTCEKATSSANDFESSQLEMYMARSVQNTSHVRMVFEDFYGIIVQGKADAELMASTASKRRDVESKWAVSRYGPSRNLAANGGGGSGAV</sequence>
<reference evidence="1 2" key="1">
    <citation type="submission" date="2015-07" db="EMBL/GenBank/DDBJ databases">
        <title>Comparative genomics of the Sigatoka disease complex on banana suggests a link between parallel evolutionary changes in Pseudocercospora fijiensis and Pseudocercospora eumusae and increased virulence on the banana host.</title>
        <authorList>
            <person name="Chang T.-C."/>
            <person name="Salvucci A."/>
            <person name="Crous P.W."/>
            <person name="Stergiopoulos I."/>
        </authorList>
    </citation>
    <scope>NUCLEOTIDE SEQUENCE [LARGE SCALE GENOMIC DNA]</scope>
    <source>
        <strain evidence="1 2">CBS 116634</strain>
    </source>
</reference>
<dbReference type="AlphaFoldDB" id="A0A139GT07"/>
<dbReference type="Proteomes" id="UP000073492">
    <property type="component" value="Unassembled WGS sequence"/>
</dbReference>
<dbReference type="OrthoDB" id="10581296at2759"/>
<name>A0A139GT07_9PEZI</name>
<dbReference type="EMBL" id="LFZO01001718">
    <property type="protein sequence ID" value="KXS93323.1"/>
    <property type="molecule type" value="Genomic_DNA"/>
</dbReference>
<evidence type="ECO:0000313" key="1">
    <source>
        <dbReference type="EMBL" id="KXS93323.1"/>
    </source>
</evidence>
<proteinExistence type="predicted"/>
<organism evidence="1 2">
    <name type="scientific">Pseudocercospora musae</name>
    <dbReference type="NCBI Taxonomy" id="113226"/>
    <lineage>
        <taxon>Eukaryota</taxon>
        <taxon>Fungi</taxon>
        <taxon>Dikarya</taxon>
        <taxon>Ascomycota</taxon>
        <taxon>Pezizomycotina</taxon>
        <taxon>Dothideomycetes</taxon>
        <taxon>Dothideomycetidae</taxon>
        <taxon>Mycosphaerellales</taxon>
        <taxon>Mycosphaerellaceae</taxon>
        <taxon>Pseudocercospora</taxon>
    </lineage>
</organism>
<protein>
    <submittedName>
        <fullName evidence="1">Uncharacterized protein</fullName>
    </submittedName>
</protein>